<dbReference type="InterPro" id="IPR011767">
    <property type="entry name" value="GLR_AS"/>
</dbReference>
<evidence type="ECO:0000256" key="17">
    <source>
        <dbReference type="ARBA" id="ARBA00031041"/>
    </source>
</evidence>
<feature type="domain" description="GST N-terminal" evidence="20">
    <location>
        <begin position="139"/>
        <end position="237"/>
    </location>
</feature>
<dbReference type="EMBL" id="CDMY01000471">
    <property type="protein sequence ID" value="CEM15825.1"/>
    <property type="molecule type" value="Genomic_DNA"/>
</dbReference>
<comment type="subcellular location">
    <subcellularLocation>
        <location evidence="18">Endomembrane system</location>
        <topology evidence="18">Single-pass membrane protein</topology>
    </subcellularLocation>
</comment>
<dbReference type="OMA" id="DSKRIVH"/>
<evidence type="ECO:0000256" key="5">
    <source>
        <dbReference type="ARBA" id="ARBA00022501"/>
    </source>
</evidence>
<dbReference type="STRING" id="1169540.A0A0G4FNN1"/>
<evidence type="ECO:0000256" key="8">
    <source>
        <dbReference type="ARBA" id="ARBA00022692"/>
    </source>
</evidence>
<dbReference type="UniPathway" id="UPA00662"/>
<reference evidence="21 22" key="1">
    <citation type="submission" date="2014-11" db="EMBL/GenBank/DDBJ databases">
        <authorList>
            <person name="Zhu J."/>
            <person name="Qi W."/>
            <person name="Song R."/>
        </authorList>
    </citation>
    <scope>NUCLEOTIDE SEQUENCE [LARGE SCALE GENOMIC DNA]</scope>
</reference>
<comment type="catalytic activity">
    <reaction evidence="16">
        <text>prostaglandin H2 = prostaglandin E2</text>
        <dbReference type="Rhea" id="RHEA:12893"/>
        <dbReference type="ChEBI" id="CHEBI:57405"/>
        <dbReference type="ChEBI" id="CHEBI:606564"/>
        <dbReference type="EC" id="5.3.99.3"/>
    </reaction>
    <physiologicalReaction direction="left-to-right" evidence="16">
        <dbReference type="Rhea" id="RHEA:12894"/>
    </physiologicalReaction>
</comment>
<organism evidence="21 22">
    <name type="scientific">Vitrella brassicaformis (strain CCMP3155)</name>
    <dbReference type="NCBI Taxonomy" id="1169540"/>
    <lineage>
        <taxon>Eukaryota</taxon>
        <taxon>Sar</taxon>
        <taxon>Alveolata</taxon>
        <taxon>Colpodellida</taxon>
        <taxon>Vitrellaceae</taxon>
        <taxon>Vitrella</taxon>
    </lineage>
</organism>
<dbReference type="Gene3D" id="3.40.30.10">
    <property type="entry name" value="Glutaredoxin"/>
    <property type="match status" value="1"/>
</dbReference>
<evidence type="ECO:0000256" key="9">
    <source>
        <dbReference type="ARBA" id="ARBA00022832"/>
    </source>
</evidence>
<dbReference type="VEuPathDB" id="CryptoDB:Vbra_15864"/>
<dbReference type="SUPFAM" id="SSF47616">
    <property type="entry name" value="GST C-terminal domain-like"/>
    <property type="match status" value="1"/>
</dbReference>
<dbReference type="InterPro" id="IPR004045">
    <property type="entry name" value="Glutathione_S-Trfase_N"/>
</dbReference>
<feature type="compositionally biased region" description="Gly residues" evidence="19">
    <location>
        <begin position="242"/>
        <end position="253"/>
    </location>
</feature>
<dbReference type="EC" id="5.3.99.3" evidence="3"/>
<evidence type="ECO:0000256" key="1">
    <source>
        <dbReference type="ARBA" id="ARBA00004702"/>
    </source>
</evidence>
<evidence type="ECO:0000256" key="13">
    <source>
        <dbReference type="ARBA" id="ARBA00023160"/>
    </source>
</evidence>
<dbReference type="CDD" id="cd03197">
    <property type="entry name" value="GST_C_mPGES2"/>
    <property type="match status" value="1"/>
</dbReference>
<evidence type="ECO:0000256" key="3">
    <source>
        <dbReference type="ARBA" id="ARBA00012203"/>
    </source>
</evidence>
<dbReference type="Proteomes" id="UP000041254">
    <property type="component" value="Unassembled WGS sequence"/>
</dbReference>
<evidence type="ECO:0000256" key="18">
    <source>
        <dbReference type="ARBA" id="ARBA00037847"/>
    </source>
</evidence>
<comment type="catalytic activity">
    <reaction evidence="15">
        <text>prostaglandin H2 = (12S)-hydroxy-(5Z,8E,10E)-heptadecatrienoate + malonaldehyde</text>
        <dbReference type="Rhea" id="RHEA:48644"/>
        <dbReference type="ChEBI" id="CHEBI:57405"/>
        <dbReference type="ChEBI" id="CHEBI:90694"/>
        <dbReference type="ChEBI" id="CHEBI:566274"/>
    </reaction>
    <physiologicalReaction direction="left-to-right" evidence="15">
        <dbReference type="Rhea" id="RHEA:48645"/>
    </physiologicalReaction>
</comment>
<proteinExistence type="inferred from homology"/>
<dbReference type="InParanoid" id="A0A0G4FNN1"/>
<dbReference type="PROSITE" id="PS00195">
    <property type="entry name" value="GLUTAREDOXIN_1"/>
    <property type="match status" value="1"/>
</dbReference>
<dbReference type="SFLD" id="SFLDS00019">
    <property type="entry name" value="Glutathione_Transferase_(cytos"/>
    <property type="match status" value="1"/>
</dbReference>
<dbReference type="PANTHER" id="PTHR12782:SF5">
    <property type="entry name" value="PROSTAGLANDIN E SYNTHASE 2"/>
    <property type="match status" value="1"/>
</dbReference>
<dbReference type="SUPFAM" id="SSF52833">
    <property type="entry name" value="Thioredoxin-like"/>
    <property type="match status" value="1"/>
</dbReference>
<evidence type="ECO:0000259" key="20">
    <source>
        <dbReference type="PROSITE" id="PS50404"/>
    </source>
</evidence>
<accession>A0A0G4FNN1</accession>
<keyword evidence="9" id="KW-0276">Fatty acid metabolism</keyword>
<keyword evidence="7" id="KW-0643">Prostaglandin biosynthesis</keyword>
<dbReference type="InterPro" id="IPR034335">
    <property type="entry name" value="PGES2_C"/>
</dbReference>
<evidence type="ECO:0000313" key="22">
    <source>
        <dbReference type="Proteomes" id="UP000041254"/>
    </source>
</evidence>
<dbReference type="GO" id="GO:0012505">
    <property type="term" value="C:endomembrane system"/>
    <property type="evidence" value="ECO:0007669"/>
    <property type="project" value="UniProtKB-SubCell"/>
</dbReference>
<keyword evidence="5" id="KW-0644">Prostaglandin metabolism</keyword>
<evidence type="ECO:0000256" key="14">
    <source>
        <dbReference type="ARBA" id="ARBA00023235"/>
    </source>
</evidence>
<evidence type="ECO:0000256" key="2">
    <source>
        <dbReference type="ARBA" id="ARBA00007409"/>
    </source>
</evidence>
<keyword evidence="22" id="KW-1185">Reference proteome</keyword>
<dbReference type="Pfam" id="PF13417">
    <property type="entry name" value="GST_N_3"/>
    <property type="match status" value="1"/>
</dbReference>
<evidence type="ECO:0000256" key="7">
    <source>
        <dbReference type="ARBA" id="ARBA00022585"/>
    </source>
</evidence>
<dbReference type="PhylomeDB" id="A0A0G4FNN1"/>
<evidence type="ECO:0000256" key="11">
    <source>
        <dbReference type="ARBA" id="ARBA00023098"/>
    </source>
</evidence>
<keyword evidence="11" id="KW-0443">Lipid metabolism</keyword>
<keyword evidence="6" id="KW-0444">Lipid biosynthesis</keyword>
<dbReference type="PROSITE" id="PS51354">
    <property type="entry name" value="GLUTAREDOXIN_2"/>
    <property type="match status" value="1"/>
</dbReference>
<dbReference type="InterPro" id="IPR036249">
    <property type="entry name" value="Thioredoxin-like_sf"/>
</dbReference>
<evidence type="ECO:0000256" key="6">
    <source>
        <dbReference type="ARBA" id="ARBA00022516"/>
    </source>
</evidence>
<dbReference type="GO" id="GO:0050220">
    <property type="term" value="F:prostaglandin-E synthase activity"/>
    <property type="evidence" value="ECO:0007669"/>
    <property type="project" value="UniProtKB-EC"/>
</dbReference>
<comment type="pathway">
    <text evidence="1">Lipid metabolism; prostaglandin biosynthesis.</text>
</comment>
<dbReference type="SFLD" id="SFLDG01203">
    <property type="entry name" value="Prostaglandin_E_synthase_like1"/>
    <property type="match status" value="1"/>
</dbReference>
<dbReference type="GO" id="GO:0005739">
    <property type="term" value="C:mitochondrion"/>
    <property type="evidence" value="ECO:0007669"/>
    <property type="project" value="TreeGrafter"/>
</dbReference>
<protein>
    <recommendedName>
        <fullName evidence="4">Prostaglandin E synthase 2</fullName>
        <ecNumber evidence="3">5.3.99.3</ecNumber>
    </recommendedName>
    <alternativeName>
        <fullName evidence="17">Microsomal prostaglandin E synthase 2</fullName>
    </alternativeName>
</protein>
<dbReference type="Gene3D" id="1.20.1050.10">
    <property type="match status" value="1"/>
</dbReference>
<dbReference type="GO" id="GO:0001516">
    <property type="term" value="P:prostaglandin biosynthetic process"/>
    <property type="evidence" value="ECO:0007669"/>
    <property type="project" value="UniProtKB-UniPathway"/>
</dbReference>
<name>A0A0G4FNN1_VITBC</name>
<dbReference type="PROSITE" id="PS50404">
    <property type="entry name" value="GST_NTER"/>
    <property type="match status" value="1"/>
</dbReference>
<keyword evidence="10" id="KW-1133">Transmembrane helix</keyword>
<evidence type="ECO:0000256" key="12">
    <source>
        <dbReference type="ARBA" id="ARBA00023136"/>
    </source>
</evidence>
<sequence length="431" mass="46226">MRDIRVLASSLRRSLAAAASPHASSPPLPAAAQAAAANITLSLRQAPPHTPTQGSPSHHQSNAAKAAAAVIGGSLLLGYGAFSSSKRPHYGVAHCAESAGGSGAAGGGASISVPGGGVDVDKFLKEDDLIAADVSLQDSDVTIYQFESCPFCRKVRIALDYHNIPYNVVEVHPLAKKEISSWSPDYKKVPILVIRPNTPPSASSPVPPSSPDDPSAIVLKDSKRIVHNLVAHEARRRESKGGLRGGGGGGSGKAGQKESEAAKEEEKKWIKWSDDVLVQLIVMNIYRSLKESAETFDYLLTHPSFSFFEKWGAHLSGTLVMWLVSKSRKKKYKVDNEREALYGALNEFVEAVGRRTFLGGETPNEADFNIFGILKSIEGFRCEQDVFQNSKIGPWYQSMQRVVGGTRARNIIARGTKEKQQAAQTATAAAA</sequence>
<feature type="region of interest" description="Disordered" evidence="19">
    <location>
        <begin position="235"/>
        <end position="260"/>
    </location>
</feature>
<evidence type="ECO:0000256" key="10">
    <source>
        <dbReference type="ARBA" id="ARBA00022989"/>
    </source>
</evidence>
<dbReference type="OrthoDB" id="423541at2759"/>
<comment type="similarity">
    <text evidence="2">Belongs to the GST superfamily.</text>
</comment>
<dbReference type="PANTHER" id="PTHR12782">
    <property type="entry name" value="MICROSOMAL PROSTAGLANDIN E SYNTHASE-2"/>
    <property type="match status" value="1"/>
</dbReference>
<evidence type="ECO:0000256" key="16">
    <source>
        <dbReference type="ARBA" id="ARBA00023931"/>
    </source>
</evidence>
<evidence type="ECO:0000256" key="4">
    <source>
        <dbReference type="ARBA" id="ARBA00019474"/>
    </source>
</evidence>
<dbReference type="AlphaFoldDB" id="A0A0G4FNN1"/>
<dbReference type="SFLD" id="SFLDG01182">
    <property type="entry name" value="Prostaglandin_E_synthase_like"/>
    <property type="match status" value="1"/>
</dbReference>
<dbReference type="InterPro" id="IPR040079">
    <property type="entry name" value="Glutathione_S-Trfase"/>
</dbReference>
<dbReference type="InterPro" id="IPR036282">
    <property type="entry name" value="Glutathione-S-Trfase_C_sf"/>
</dbReference>
<evidence type="ECO:0000256" key="15">
    <source>
        <dbReference type="ARBA" id="ARBA00023930"/>
    </source>
</evidence>
<gene>
    <name evidence="21" type="ORF">Vbra_15864</name>
</gene>
<dbReference type="InterPro" id="IPR034334">
    <property type="entry name" value="PGES2"/>
</dbReference>
<keyword evidence="8" id="KW-0812">Transmembrane</keyword>
<keyword evidence="13" id="KW-0275">Fatty acid biosynthesis</keyword>
<keyword evidence="14" id="KW-0413">Isomerase</keyword>
<keyword evidence="12" id="KW-0472">Membrane</keyword>
<evidence type="ECO:0000313" key="21">
    <source>
        <dbReference type="EMBL" id="CEM15825.1"/>
    </source>
</evidence>
<evidence type="ECO:0000256" key="19">
    <source>
        <dbReference type="SAM" id="MobiDB-lite"/>
    </source>
</evidence>